<name>A0ABV7RAH6_9RHOB</name>
<accession>A0ABV7RAH6</accession>
<keyword evidence="3" id="KW-1185">Reference proteome</keyword>
<evidence type="ECO:0000313" key="3">
    <source>
        <dbReference type="Proteomes" id="UP001595721"/>
    </source>
</evidence>
<organism evidence="2 3">
    <name type="scientific">Paracoccus mangrovi</name>
    <dbReference type="NCBI Taxonomy" id="1715645"/>
    <lineage>
        <taxon>Bacteria</taxon>
        <taxon>Pseudomonadati</taxon>
        <taxon>Pseudomonadota</taxon>
        <taxon>Alphaproteobacteria</taxon>
        <taxon>Rhodobacterales</taxon>
        <taxon>Paracoccaceae</taxon>
        <taxon>Paracoccus</taxon>
    </lineage>
</organism>
<dbReference type="InterPro" id="IPR025391">
    <property type="entry name" value="DUF4123"/>
</dbReference>
<evidence type="ECO:0000313" key="2">
    <source>
        <dbReference type="EMBL" id="MFC3529690.1"/>
    </source>
</evidence>
<feature type="domain" description="DUF4123" evidence="1">
    <location>
        <begin position="18"/>
        <end position="135"/>
    </location>
</feature>
<comment type="caution">
    <text evidence="2">The sequence shown here is derived from an EMBL/GenBank/DDBJ whole genome shotgun (WGS) entry which is preliminary data.</text>
</comment>
<dbReference type="RefSeq" id="WP_377745728.1">
    <property type="nucleotide sequence ID" value="NZ_JBHRXJ010000013.1"/>
</dbReference>
<evidence type="ECO:0000259" key="1">
    <source>
        <dbReference type="Pfam" id="PF13503"/>
    </source>
</evidence>
<dbReference type="EMBL" id="JBHRXJ010000013">
    <property type="protein sequence ID" value="MFC3529690.1"/>
    <property type="molecule type" value="Genomic_DNA"/>
</dbReference>
<reference evidence="3" key="1">
    <citation type="journal article" date="2019" name="Int. J. Syst. Evol. Microbiol.">
        <title>The Global Catalogue of Microorganisms (GCM) 10K type strain sequencing project: providing services to taxonomists for standard genome sequencing and annotation.</title>
        <authorList>
            <consortium name="The Broad Institute Genomics Platform"/>
            <consortium name="The Broad Institute Genome Sequencing Center for Infectious Disease"/>
            <person name="Wu L."/>
            <person name="Ma J."/>
        </authorList>
    </citation>
    <scope>NUCLEOTIDE SEQUENCE [LARGE SCALE GENOMIC DNA]</scope>
    <source>
        <strain evidence="3">KCTC 42899</strain>
    </source>
</reference>
<protein>
    <submittedName>
        <fullName evidence="2">DUF4123 domain-containing protein</fullName>
    </submittedName>
</protein>
<proteinExistence type="predicted"/>
<dbReference type="Pfam" id="PF13503">
    <property type="entry name" value="DUF4123"/>
    <property type="match status" value="1"/>
</dbReference>
<sequence>MIERWRDAAPGRGAGGRFLLVDASAGPEILATLSAQPFAYASLFHMADLTVLADEAPYIVDLGPDGAGDEAADALRQSLMRQNAAIGMSGDGDLTLMRRHFRKWLTVRLPENREKVMFRFCDAHILAAFLMLLPAADAKAFFGPVRSFHLPTAQGERVFELGSRADATEPTRLGPGEYYQITPVQMQRFEEVTGARFKDDLFRFFRATFPDELRHLDDAALRRQIDLGIADADRMGDLRPGSVLTVEAVRLLRPDIIDDPHVWKEVMEKNALSGDPLMRAAILEAYLTSDFRSLQEREAYNAAIDRFWQGDF</sequence>
<dbReference type="Proteomes" id="UP001595721">
    <property type="component" value="Unassembled WGS sequence"/>
</dbReference>
<gene>
    <name evidence="2" type="ORF">ACFOMH_16045</name>
</gene>